<dbReference type="Proteomes" id="UP000263928">
    <property type="component" value="Unassembled WGS sequence"/>
</dbReference>
<feature type="region of interest" description="Disordered" evidence="6">
    <location>
        <begin position="894"/>
        <end position="944"/>
    </location>
</feature>
<protein>
    <submittedName>
        <fullName evidence="11">Adhesion domain</fullName>
    </submittedName>
</protein>
<dbReference type="Pfam" id="PF19407">
    <property type="entry name" value="DUF5979"/>
    <property type="match status" value="5"/>
</dbReference>
<evidence type="ECO:0000256" key="7">
    <source>
        <dbReference type="SAM" id="Phobius"/>
    </source>
</evidence>
<feature type="domain" description="DUF5979" evidence="9">
    <location>
        <begin position="596"/>
        <end position="690"/>
    </location>
</feature>
<feature type="domain" description="DUF5979" evidence="9">
    <location>
        <begin position="696"/>
        <end position="800"/>
    </location>
</feature>
<dbReference type="RefSeq" id="WP_119161036.1">
    <property type="nucleotide sequence ID" value="NZ_LR134442.1"/>
</dbReference>
<keyword evidence="4 8" id="KW-0732">Signal</keyword>
<feature type="domain" description="DUF5979" evidence="9">
    <location>
        <begin position="806"/>
        <end position="899"/>
    </location>
</feature>
<evidence type="ECO:0000313" key="11">
    <source>
        <dbReference type="EMBL" id="SYZ32665.1"/>
    </source>
</evidence>
<feature type="domain" description="DUF7926" evidence="10">
    <location>
        <begin position="192"/>
        <end position="363"/>
    </location>
</feature>
<evidence type="ECO:0000256" key="1">
    <source>
        <dbReference type="ARBA" id="ARBA00004191"/>
    </source>
</evidence>
<reference evidence="12" key="1">
    <citation type="submission" date="2018-08" db="EMBL/GenBank/DDBJ databases">
        <authorList>
            <person name="Hornung B."/>
        </authorList>
    </citation>
    <scope>NUCLEOTIDE SEQUENCE [LARGE SCALE GENOMIC DNA]</scope>
</reference>
<evidence type="ECO:0000256" key="2">
    <source>
        <dbReference type="ARBA" id="ARBA00022512"/>
    </source>
</evidence>
<proteinExistence type="predicted"/>
<feature type="compositionally biased region" description="Low complexity" evidence="6">
    <location>
        <begin position="908"/>
        <end position="918"/>
    </location>
</feature>
<keyword evidence="2" id="KW-0134">Cell wall</keyword>
<evidence type="ECO:0000256" key="6">
    <source>
        <dbReference type="SAM" id="MobiDB-lite"/>
    </source>
</evidence>
<feature type="signal peptide" evidence="8">
    <location>
        <begin position="1"/>
        <end position="33"/>
    </location>
</feature>
<comment type="subcellular location">
    <subcellularLocation>
        <location evidence="1">Secreted</location>
        <location evidence="1">Cell wall</location>
    </subcellularLocation>
</comment>
<keyword evidence="12" id="KW-1185">Reference proteome</keyword>
<accession>A0A383S3S8</accession>
<evidence type="ECO:0000259" key="10">
    <source>
        <dbReference type="Pfam" id="PF25548"/>
    </source>
</evidence>
<keyword evidence="5" id="KW-0572">Peptidoglycan-anchor</keyword>
<feature type="domain" description="DUF5979" evidence="9">
    <location>
        <begin position="395"/>
        <end position="492"/>
    </location>
</feature>
<dbReference type="GO" id="GO:0007155">
    <property type="term" value="P:cell adhesion"/>
    <property type="evidence" value="ECO:0007669"/>
    <property type="project" value="InterPro"/>
</dbReference>
<dbReference type="EMBL" id="UNQJ01000002">
    <property type="protein sequence ID" value="SYZ32665.1"/>
    <property type="molecule type" value="Genomic_DNA"/>
</dbReference>
<dbReference type="InterPro" id="IPR011252">
    <property type="entry name" value="Fibrogen-bd_dom1"/>
</dbReference>
<dbReference type="Pfam" id="PF25548">
    <property type="entry name" value="DUF7926"/>
    <property type="match status" value="1"/>
</dbReference>
<organism evidence="11 12">
    <name type="scientific">Propionibacterium australiense</name>
    <dbReference type="NCBI Taxonomy" id="119981"/>
    <lineage>
        <taxon>Bacteria</taxon>
        <taxon>Bacillati</taxon>
        <taxon>Actinomycetota</taxon>
        <taxon>Actinomycetes</taxon>
        <taxon>Propionibacteriales</taxon>
        <taxon>Propionibacteriaceae</taxon>
        <taxon>Propionibacterium</taxon>
    </lineage>
</organism>
<evidence type="ECO:0000256" key="8">
    <source>
        <dbReference type="SAM" id="SignalP"/>
    </source>
</evidence>
<dbReference type="AlphaFoldDB" id="A0A383S3S8"/>
<evidence type="ECO:0000256" key="3">
    <source>
        <dbReference type="ARBA" id="ARBA00022525"/>
    </source>
</evidence>
<name>A0A383S3S8_9ACTN</name>
<feature type="chain" id="PRO_5044017003" evidence="8">
    <location>
        <begin position="34"/>
        <end position="967"/>
    </location>
</feature>
<dbReference type="Gene3D" id="2.60.40.1280">
    <property type="match status" value="1"/>
</dbReference>
<dbReference type="InterPro" id="IPR008966">
    <property type="entry name" value="Adhesion_dom_sf"/>
</dbReference>
<keyword evidence="7" id="KW-1133">Transmembrane helix</keyword>
<dbReference type="Gene3D" id="2.60.40.740">
    <property type="match status" value="1"/>
</dbReference>
<gene>
    <name evidence="11" type="ORF">PROPAUS_0554</name>
</gene>
<keyword evidence="7" id="KW-0812">Transmembrane</keyword>
<evidence type="ECO:0000259" key="9">
    <source>
        <dbReference type="Pfam" id="PF19407"/>
    </source>
</evidence>
<evidence type="ECO:0000313" key="12">
    <source>
        <dbReference type="Proteomes" id="UP000263928"/>
    </source>
</evidence>
<evidence type="ECO:0000256" key="4">
    <source>
        <dbReference type="ARBA" id="ARBA00022729"/>
    </source>
</evidence>
<sequence>MSRTRLVRRPFGALFLVLTLMLTVFNAAAPARAEENSAITVSNLTLVRSTVGGETQDGKIEVGGYAKLSFSWDATNANVKSGDSFSIDLGANFRNLEFPKTTPMSILYDGAEKQIGSCELTRTRVVCTFDDTVDELRNSGFTSFSGTGQALFVATTSTTSRTANITANGTVTAVELPGGGGIPGPDYGRWGSLSKWGGAIAENATSVQWGINFNTTSLTQDTGMVFDGSTNQTLTFTDTLGDGMTFSTDMTRARLLMRNSATDPGREAGAPIVNAAGEDLTDVYGDFDMTMTTEGNTATITVTGPFTPETNYFIVYDAVFPGGSVVKGFQYQNSVTLQGLNQTGSAERYYVDSFSISVEMAAGFGGFDITKLLRGNGAGNVPDGTSLRVVVNYELPAAASAYEGWTAPGTLNADRRTGSTTMTVRVGQKNPYPSTFPAGTRITLEEDTSSASPAPDGYTWGDPVFTIGNRTTNTLTIGDQTSVAVSLSNQVTALGTFSVTKSVSGASAGDKEFTFTYDCSDGQTGSLTVKGDGAAVTADRSFPLGTECTISEDTSSAEVPNHTLDAPQDQTVTISDATTPVPVSFTNNYTRDEGAFLVRKLVTGDYQASSPEMFTVNYRCDDGSEGSLEVPGDGSEVLSPRLSAGIVCTITEDAGSAERDGYVVATSYSDPSVAISGSAALLLTVTNDYTRLVGGFTIAKTVDGDGAPLAPGSFTFDYDCTNAAGEGTVSGELTVEAGAAASVGDVPVGRCTVTERDAGVADTDLVTTLTVNGQEESGPSVGFDVTDNAEIAIAATNTYTLHRGTFSIAKSVSGASAGDKEFTFTYDCSDGQTGSLTVKGDGAAVTADRSFPLGTECTISEDTSSAEVPNHTLDAPQDQTVTISEKDQVVTTTFENAYAPVPTPTPSTPDRTPESSAPAPGPSPSESPRRSSTHPSGLPRTGAGAAGLSAVALCALAAVSFLRRRSR</sequence>
<feature type="domain" description="DUF5979" evidence="9">
    <location>
        <begin position="497"/>
        <end position="590"/>
    </location>
</feature>
<evidence type="ECO:0000256" key="5">
    <source>
        <dbReference type="ARBA" id="ARBA00023088"/>
    </source>
</evidence>
<feature type="transmembrane region" description="Helical" evidence="7">
    <location>
        <begin position="942"/>
        <end position="962"/>
    </location>
</feature>
<keyword evidence="7" id="KW-0472">Membrane</keyword>
<keyword evidence="3" id="KW-0964">Secreted</keyword>
<dbReference type="SUPFAM" id="SSF49401">
    <property type="entry name" value="Bacterial adhesins"/>
    <property type="match status" value="2"/>
</dbReference>
<dbReference type="InterPro" id="IPR046022">
    <property type="entry name" value="DUF5979"/>
</dbReference>
<dbReference type="InterPro" id="IPR057686">
    <property type="entry name" value="DUF7926"/>
</dbReference>